<evidence type="ECO:0000256" key="1">
    <source>
        <dbReference type="ARBA" id="ARBA00022553"/>
    </source>
</evidence>
<dbReference type="RefSeq" id="WP_381442899.1">
    <property type="nucleotide sequence ID" value="NZ_JBHSNP010000010.1"/>
</dbReference>
<dbReference type="InterPro" id="IPR002645">
    <property type="entry name" value="STAS_dom"/>
</dbReference>
<gene>
    <name evidence="3" type="ORF">ACFPTP_05745</name>
</gene>
<proteinExistence type="predicted"/>
<reference evidence="4" key="1">
    <citation type="journal article" date="2019" name="Int. J. Syst. Evol. Microbiol.">
        <title>The Global Catalogue of Microorganisms (GCM) 10K type strain sequencing project: providing services to taxonomists for standard genome sequencing and annotation.</title>
        <authorList>
            <consortium name="The Broad Institute Genomics Platform"/>
            <consortium name="The Broad Institute Genome Sequencing Center for Infectious Disease"/>
            <person name="Wu L."/>
            <person name="Ma J."/>
        </authorList>
    </citation>
    <scope>NUCLEOTIDE SEQUENCE [LARGE SCALE GENOMIC DNA]</scope>
    <source>
        <strain evidence="4">KACC 11299</strain>
    </source>
</reference>
<dbReference type="Gene3D" id="3.30.750.24">
    <property type="entry name" value="STAS domain"/>
    <property type="match status" value="1"/>
</dbReference>
<evidence type="ECO:0000259" key="2">
    <source>
        <dbReference type="PROSITE" id="PS50801"/>
    </source>
</evidence>
<dbReference type="CDD" id="cd07041">
    <property type="entry name" value="STAS_RsbR_RsbS_like"/>
    <property type="match status" value="1"/>
</dbReference>
<evidence type="ECO:0000313" key="4">
    <source>
        <dbReference type="Proteomes" id="UP001596071"/>
    </source>
</evidence>
<dbReference type="EMBL" id="JBHSNP010000010">
    <property type="protein sequence ID" value="MFC5602716.1"/>
    <property type="molecule type" value="Genomic_DNA"/>
</dbReference>
<dbReference type="InterPro" id="IPR036513">
    <property type="entry name" value="STAS_dom_sf"/>
</dbReference>
<keyword evidence="4" id="KW-1185">Reference proteome</keyword>
<evidence type="ECO:0000313" key="3">
    <source>
        <dbReference type="EMBL" id="MFC5602716.1"/>
    </source>
</evidence>
<comment type="caution">
    <text evidence="3">The sequence shown here is derived from an EMBL/GenBank/DDBJ whole genome shotgun (WGS) entry which is preliminary data.</text>
</comment>
<dbReference type="SUPFAM" id="SSF52091">
    <property type="entry name" value="SpoIIaa-like"/>
    <property type="match status" value="1"/>
</dbReference>
<accession>A0ABW0TWH3</accession>
<dbReference type="PANTHER" id="PTHR33745">
    <property type="entry name" value="RSBT ANTAGONIST PROTEIN RSBS-RELATED"/>
    <property type="match status" value="1"/>
</dbReference>
<dbReference type="InterPro" id="IPR051932">
    <property type="entry name" value="Bact_StressResp_Reg"/>
</dbReference>
<keyword evidence="1" id="KW-0597">Phosphoprotein</keyword>
<dbReference type="PANTHER" id="PTHR33745:SF3">
    <property type="entry name" value="RSBT CO-ANTAGONIST PROTEIN RSBRC"/>
    <property type="match status" value="1"/>
</dbReference>
<sequence>MINEMELLGKTLLEEKINIARKIHELRLSEIPDDQRQLIPSHIEEEIIRMRANFIALFGEFLAKPEKREMAYDLIEKWAEETSEYVYKLGVPLDEALKDTTLYRTYINEVIENTVITHDMSVKSLLAASKIIDPLLDHAVYCFSLTFVNFYTVNLDNARRAFIELSVPIVSISNDIAILPLIGNIDTERALMLMENTTKEVGRLKISYLILDFSGVAIVDTMVAQHIFNLSSTLKLLGVKTIITGVRPEVALTAVSLGLDFSDLMTKGSLQQALVELKFIRD</sequence>
<protein>
    <submittedName>
        <fullName evidence="3">STAS domain-containing protein</fullName>
    </submittedName>
</protein>
<organism evidence="3 4">
    <name type="scientific">Sporosarcina koreensis</name>
    <dbReference type="NCBI Taxonomy" id="334735"/>
    <lineage>
        <taxon>Bacteria</taxon>
        <taxon>Bacillati</taxon>
        <taxon>Bacillota</taxon>
        <taxon>Bacilli</taxon>
        <taxon>Bacillales</taxon>
        <taxon>Caryophanaceae</taxon>
        <taxon>Sporosarcina</taxon>
    </lineage>
</organism>
<dbReference type="Pfam" id="PF01740">
    <property type="entry name" value="STAS"/>
    <property type="match status" value="1"/>
</dbReference>
<dbReference type="PROSITE" id="PS50801">
    <property type="entry name" value="STAS"/>
    <property type="match status" value="1"/>
</dbReference>
<feature type="domain" description="STAS" evidence="2">
    <location>
        <begin position="166"/>
        <end position="277"/>
    </location>
</feature>
<dbReference type="Proteomes" id="UP001596071">
    <property type="component" value="Unassembled WGS sequence"/>
</dbReference>
<name>A0ABW0TWH3_9BACL</name>